<keyword evidence="3" id="KW-0131">Cell cycle</keyword>
<evidence type="ECO:0000256" key="2">
    <source>
        <dbReference type="ARBA" id="ARBA00023210"/>
    </source>
</evidence>
<sequence length="509" mass="54844">MGTLHPIVSRILPRPPIVGIQIDRPRRYLSGAGRRPPRSIRASRSNGFDDLSPSPMAAIRRHRNKSTGIGYLDTWMGHRNSGDVNASPPTTVTGTTAQTNADVTPISSRSTPTGILRVANVITDATTYASSNISQFRRLPSATYQMLSVKPTRADTPDSLLDRLRQHVGEASSEIEDAKNINEDAAAAPSIIPLVLDLSAFHPDGSPHSPHVARGSLTKFVQAIQSYRWEDNNMTARVVGLADLPHWMAEEARSMRLPIFRGIKPNFDVKSKLSREKRGGVAPLLRQRRPGVAATSKCVVDDSSTLTTTNDDASVEGSTGIHIVGMGALAPHDQIETSTKVHRGSIRSGQLLTSDRPNQSLVIIGSVNPGGEVWSEGDVYVFGKLRGRVLAGLSDVGRGDSNNDNRENTNIGEGTDVGASVKSVDGYTKNNSNSTKDIRRTAPPNAKPKPKFTSKIIATSFDPELVCIGHKFMTVDDVVKSCGLLDGVGPAMVTLDELTGELLFEKIEL</sequence>
<dbReference type="GO" id="GO:0051301">
    <property type="term" value="P:cell division"/>
    <property type="evidence" value="ECO:0007669"/>
    <property type="project" value="UniProtKB-KW"/>
</dbReference>
<accession>A0ABD3RAJ8</accession>
<dbReference type="InterPro" id="IPR005526">
    <property type="entry name" value="Septum_form_inhib_MinC_C"/>
</dbReference>
<proteinExistence type="predicted"/>
<dbReference type="SUPFAM" id="SSF63848">
    <property type="entry name" value="Cell-division inhibitor MinC, C-terminal domain"/>
    <property type="match status" value="1"/>
</dbReference>
<feature type="compositionally biased region" description="Basic and acidic residues" evidence="4">
    <location>
        <begin position="397"/>
        <end position="407"/>
    </location>
</feature>
<keyword evidence="1" id="KW-0132">Cell division</keyword>
<gene>
    <name evidence="6" type="ORF">ACHAXA_005445</name>
</gene>
<name>A0ABD3RAJ8_9STRA</name>
<dbReference type="Pfam" id="PF03775">
    <property type="entry name" value="MinC_C"/>
    <property type="match status" value="1"/>
</dbReference>
<dbReference type="PANTHER" id="PTHR34108:SF1">
    <property type="entry name" value="SEPTUM SITE-DETERMINING PROTEIN MINC"/>
    <property type="match status" value="1"/>
</dbReference>
<evidence type="ECO:0000259" key="5">
    <source>
        <dbReference type="Pfam" id="PF03775"/>
    </source>
</evidence>
<dbReference type="AlphaFoldDB" id="A0ABD3RAJ8"/>
<evidence type="ECO:0000256" key="4">
    <source>
        <dbReference type="SAM" id="MobiDB-lite"/>
    </source>
</evidence>
<feature type="domain" description="Septum formation inhibitor MinC C-terminal" evidence="5">
    <location>
        <begin position="342"/>
        <end position="395"/>
    </location>
</feature>
<dbReference type="PANTHER" id="PTHR34108">
    <property type="entry name" value="SEPTUM SITE-DETERMINING PROTEIN MINC"/>
    <property type="match status" value="1"/>
</dbReference>
<dbReference type="InterPro" id="IPR016098">
    <property type="entry name" value="CAP/MinC_C"/>
</dbReference>
<dbReference type="InterPro" id="IPR036145">
    <property type="entry name" value="MinC_C_sf"/>
</dbReference>
<feature type="region of interest" description="Disordered" evidence="4">
    <location>
        <begin position="28"/>
        <end position="55"/>
    </location>
</feature>
<evidence type="ECO:0000313" key="6">
    <source>
        <dbReference type="EMBL" id="KAL3809774.1"/>
    </source>
</evidence>
<feature type="region of interest" description="Disordered" evidence="4">
    <location>
        <begin position="397"/>
        <end position="451"/>
    </location>
</feature>
<organism evidence="6 7">
    <name type="scientific">Cyclostephanos tholiformis</name>
    <dbReference type="NCBI Taxonomy" id="382380"/>
    <lineage>
        <taxon>Eukaryota</taxon>
        <taxon>Sar</taxon>
        <taxon>Stramenopiles</taxon>
        <taxon>Ochrophyta</taxon>
        <taxon>Bacillariophyta</taxon>
        <taxon>Coscinodiscophyceae</taxon>
        <taxon>Thalassiosirophycidae</taxon>
        <taxon>Stephanodiscales</taxon>
        <taxon>Stephanodiscaceae</taxon>
        <taxon>Cyclostephanos</taxon>
    </lineage>
</organism>
<dbReference type="Gene3D" id="2.160.20.70">
    <property type="match status" value="1"/>
</dbReference>
<dbReference type="InterPro" id="IPR013033">
    <property type="entry name" value="MinC"/>
</dbReference>
<comment type="caution">
    <text evidence="6">The sequence shown here is derived from an EMBL/GenBank/DDBJ whole genome shotgun (WGS) entry which is preliminary data.</text>
</comment>
<reference evidence="6 7" key="1">
    <citation type="submission" date="2024-10" db="EMBL/GenBank/DDBJ databases">
        <title>Updated reference genomes for cyclostephanoid diatoms.</title>
        <authorList>
            <person name="Roberts W.R."/>
            <person name="Alverson A.J."/>
        </authorList>
    </citation>
    <scope>NUCLEOTIDE SEQUENCE [LARGE SCALE GENOMIC DNA]</scope>
    <source>
        <strain evidence="6 7">AJA228-03</strain>
    </source>
</reference>
<protein>
    <recommendedName>
        <fullName evidence="5">Septum formation inhibitor MinC C-terminal domain-containing protein</fullName>
    </recommendedName>
</protein>
<evidence type="ECO:0000256" key="1">
    <source>
        <dbReference type="ARBA" id="ARBA00022618"/>
    </source>
</evidence>
<evidence type="ECO:0000313" key="7">
    <source>
        <dbReference type="Proteomes" id="UP001530377"/>
    </source>
</evidence>
<dbReference type="Proteomes" id="UP001530377">
    <property type="component" value="Unassembled WGS sequence"/>
</dbReference>
<feature type="compositionally biased region" description="Low complexity" evidence="4">
    <location>
        <begin position="30"/>
        <end position="45"/>
    </location>
</feature>
<keyword evidence="7" id="KW-1185">Reference proteome</keyword>
<dbReference type="EMBL" id="JALLPB020000377">
    <property type="protein sequence ID" value="KAL3809774.1"/>
    <property type="molecule type" value="Genomic_DNA"/>
</dbReference>
<evidence type="ECO:0000256" key="3">
    <source>
        <dbReference type="ARBA" id="ARBA00023306"/>
    </source>
</evidence>
<keyword evidence="2" id="KW-0717">Septation</keyword>